<keyword evidence="1" id="KW-0472">Membrane</keyword>
<dbReference type="Proteomes" id="UP000001903">
    <property type="component" value="Chromosome"/>
</dbReference>
<evidence type="ECO:0008006" key="4">
    <source>
        <dbReference type="Google" id="ProtNLM"/>
    </source>
</evidence>
<gene>
    <name evidence="2" type="ordered locus">Htur_0950</name>
</gene>
<dbReference type="GeneID" id="8741535"/>
<evidence type="ECO:0000256" key="1">
    <source>
        <dbReference type="SAM" id="Phobius"/>
    </source>
</evidence>
<proteinExistence type="predicted"/>
<dbReference type="AlphaFoldDB" id="D2RYE3"/>
<dbReference type="EMBL" id="CP001860">
    <property type="protein sequence ID" value="ADB59844.1"/>
    <property type="molecule type" value="Genomic_DNA"/>
</dbReference>
<dbReference type="KEGG" id="htu:Htur_0950"/>
<keyword evidence="1" id="KW-1133">Transmembrane helix</keyword>
<reference evidence="2 3" key="1">
    <citation type="journal article" date="2010" name="Stand. Genomic Sci.">
        <title>Complete genome sequence of Haloterrigena turkmenica type strain (4k).</title>
        <authorList>
            <person name="Saunders E."/>
            <person name="Tindall B.J."/>
            <person name="Fahnrich R."/>
            <person name="Lapidus A."/>
            <person name="Copeland A."/>
            <person name="Del Rio T.G."/>
            <person name="Lucas S."/>
            <person name="Chen F."/>
            <person name="Tice H."/>
            <person name="Cheng J.F."/>
            <person name="Han C."/>
            <person name="Detter J.C."/>
            <person name="Bruce D."/>
            <person name="Goodwin L."/>
            <person name="Chain P."/>
            <person name="Pitluck S."/>
            <person name="Pati A."/>
            <person name="Ivanova N."/>
            <person name="Mavromatis K."/>
            <person name="Chen A."/>
            <person name="Palaniappan K."/>
            <person name="Land M."/>
            <person name="Hauser L."/>
            <person name="Chang Y.J."/>
            <person name="Jeffries C.D."/>
            <person name="Brettin T."/>
            <person name="Rohde M."/>
            <person name="Goker M."/>
            <person name="Bristow J."/>
            <person name="Eisen J.A."/>
            <person name="Markowitz V."/>
            <person name="Hugenholtz P."/>
            <person name="Klenk H.P."/>
            <person name="Kyrpides N.C."/>
        </authorList>
    </citation>
    <scope>NUCLEOTIDE SEQUENCE [LARGE SCALE GENOMIC DNA]</scope>
    <source>
        <strain evidence="3">ATCC 51198 / DSM 5511 / JCM 9101 / NCIMB 13204 / VKM B-1734 / 4k</strain>
    </source>
</reference>
<dbReference type="RefSeq" id="WP_012942156.1">
    <property type="nucleotide sequence ID" value="NC_013743.1"/>
</dbReference>
<evidence type="ECO:0000313" key="3">
    <source>
        <dbReference type="Proteomes" id="UP000001903"/>
    </source>
</evidence>
<accession>D2RYE3</accession>
<name>D2RYE3_HALTV</name>
<dbReference type="HOGENOM" id="CLU_125806_0_0_2"/>
<evidence type="ECO:0000313" key="2">
    <source>
        <dbReference type="EMBL" id="ADB59844.1"/>
    </source>
</evidence>
<dbReference type="STRING" id="543526.Htur_0950"/>
<keyword evidence="1" id="KW-0812">Transmembrane</keyword>
<sequence length="184" mass="19765">MVTDRTHGWRGGDGDRSVEQRDRGQVILIGAVALAFIVLGVVVVFNGVLYTETLSSADTGQTASGAEATELEVRQGIGCLVAEYEGDQTTNDELLNDSGGVEPSFVKSNLENDIENYSTLYQNATAHSQPTAVHVAINDDGLIDKIDVDDGEVKIENVTVTISTDSTDHRYDRTIDVSSEECPS</sequence>
<dbReference type="eggNOG" id="arCOG07777">
    <property type="taxonomic scope" value="Archaea"/>
</dbReference>
<keyword evidence="3" id="KW-1185">Reference proteome</keyword>
<protein>
    <recommendedName>
        <fullName evidence="4">Flagellin</fullName>
    </recommendedName>
</protein>
<feature type="transmembrane region" description="Helical" evidence="1">
    <location>
        <begin position="26"/>
        <end position="49"/>
    </location>
</feature>
<organism evidence="2 3">
    <name type="scientific">Haloterrigena turkmenica (strain ATCC 51198 / DSM 5511 / JCM 9101 / NCIMB 13204 / VKM B-1734 / 4k)</name>
    <name type="common">Halococcus turkmenicus</name>
    <dbReference type="NCBI Taxonomy" id="543526"/>
    <lineage>
        <taxon>Archaea</taxon>
        <taxon>Methanobacteriati</taxon>
        <taxon>Methanobacteriota</taxon>
        <taxon>Stenosarchaea group</taxon>
        <taxon>Halobacteria</taxon>
        <taxon>Halobacteriales</taxon>
        <taxon>Natrialbaceae</taxon>
        <taxon>Haloterrigena</taxon>
    </lineage>
</organism>